<dbReference type="InterPro" id="IPR050902">
    <property type="entry name" value="ABC_Transporter_SBP"/>
</dbReference>
<evidence type="ECO:0000313" key="3">
    <source>
        <dbReference type="EMBL" id="GAA0854149.1"/>
    </source>
</evidence>
<reference evidence="3 4" key="1">
    <citation type="journal article" date="2019" name="Int. J. Syst. Evol. Microbiol.">
        <title>The Global Catalogue of Microorganisms (GCM) 10K type strain sequencing project: providing services to taxonomists for standard genome sequencing and annotation.</title>
        <authorList>
            <consortium name="The Broad Institute Genomics Platform"/>
            <consortium name="The Broad Institute Genome Sequencing Center for Infectious Disease"/>
            <person name="Wu L."/>
            <person name="Ma J."/>
        </authorList>
    </citation>
    <scope>NUCLEOTIDE SEQUENCE [LARGE SCALE GENOMIC DNA]</scope>
    <source>
        <strain evidence="3 4">JCM 15896</strain>
    </source>
</reference>
<dbReference type="Gene3D" id="3.40.50.1980">
    <property type="entry name" value="Nitrogenase molybdenum iron protein domain"/>
    <property type="match status" value="2"/>
</dbReference>
<keyword evidence="4" id="KW-1185">Reference proteome</keyword>
<evidence type="ECO:0000313" key="4">
    <source>
        <dbReference type="Proteomes" id="UP001500359"/>
    </source>
</evidence>
<evidence type="ECO:0000256" key="1">
    <source>
        <dbReference type="ARBA" id="ARBA00022729"/>
    </source>
</evidence>
<sequence length="301" mass="34177">MSSTISYPMSTKTHTRFIIGLIFYVFFSSAWALAQTPKQQAGQLKLIALSPHLVELLYELGAQEHIIATTTSSDYPDDARHILTVGDHSRLQIEKIIQLQPDIILAWKSGNPLDDLSRLESYGLRVEYFDPKVLSDVAADIRRLGELVEKSPLAEILANQFLQRLTQITSRYSKRQAVSVFFEIWPSPLQTVSGGSWPQQQLQACGADNIIQNSTEDYPSISIEQVLTNQPQVIIQPRSERAPASAIFDWTTYPFIPAVKHHFILHPNADKMYRMTRRVLDEIDSLCQSIDQARQFYLSSK</sequence>
<dbReference type="InterPro" id="IPR054828">
    <property type="entry name" value="Vit_B12_bind_prot"/>
</dbReference>
<organism evidence="3 4">
    <name type="scientific">Aliiglaciecola litoralis</name>
    <dbReference type="NCBI Taxonomy" id="582857"/>
    <lineage>
        <taxon>Bacteria</taxon>
        <taxon>Pseudomonadati</taxon>
        <taxon>Pseudomonadota</taxon>
        <taxon>Gammaproteobacteria</taxon>
        <taxon>Alteromonadales</taxon>
        <taxon>Alteromonadaceae</taxon>
        <taxon>Aliiglaciecola</taxon>
    </lineage>
</organism>
<proteinExistence type="predicted"/>
<dbReference type="Pfam" id="PF01497">
    <property type="entry name" value="Peripla_BP_2"/>
    <property type="match status" value="1"/>
</dbReference>
<accession>A0ABN1LE33</accession>
<keyword evidence="1" id="KW-0732">Signal</keyword>
<dbReference type="SUPFAM" id="SSF53807">
    <property type="entry name" value="Helical backbone' metal receptor"/>
    <property type="match status" value="1"/>
</dbReference>
<dbReference type="PROSITE" id="PS50983">
    <property type="entry name" value="FE_B12_PBP"/>
    <property type="match status" value="1"/>
</dbReference>
<feature type="domain" description="Fe/B12 periplasmic-binding" evidence="2">
    <location>
        <begin position="45"/>
        <end position="294"/>
    </location>
</feature>
<gene>
    <name evidence="3" type="ORF">GCM10009114_08880</name>
</gene>
<comment type="caution">
    <text evidence="3">The sequence shown here is derived from an EMBL/GenBank/DDBJ whole genome shotgun (WGS) entry which is preliminary data.</text>
</comment>
<dbReference type="NCBIfam" id="NF038402">
    <property type="entry name" value="TroA_like"/>
    <property type="match status" value="1"/>
</dbReference>
<dbReference type="RefSeq" id="WP_343856935.1">
    <property type="nucleotide sequence ID" value="NZ_BAAAFD010000002.1"/>
</dbReference>
<protein>
    <submittedName>
        <fullName evidence="3">Cobalamin-binding protein</fullName>
    </submittedName>
</protein>
<dbReference type="InterPro" id="IPR002491">
    <property type="entry name" value="ABC_transptr_periplasmic_BD"/>
</dbReference>
<dbReference type="Proteomes" id="UP001500359">
    <property type="component" value="Unassembled WGS sequence"/>
</dbReference>
<evidence type="ECO:0000259" key="2">
    <source>
        <dbReference type="PROSITE" id="PS50983"/>
    </source>
</evidence>
<dbReference type="PANTHER" id="PTHR30535:SF34">
    <property type="entry name" value="MOLYBDATE-BINDING PROTEIN MOLA"/>
    <property type="match status" value="1"/>
</dbReference>
<dbReference type="EMBL" id="BAAAFD010000002">
    <property type="protein sequence ID" value="GAA0854149.1"/>
    <property type="molecule type" value="Genomic_DNA"/>
</dbReference>
<dbReference type="PANTHER" id="PTHR30535">
    <property type="entry name" value="VITAMIN B12-BINDING PROTEIN"/>
    <property type="match status" value="1"/>
</dbReference>
<name>A0ABN1LE33_9ALTE</name>